<dbReference type="InterPro" id="IPR000432">
    <property type="entry name" value="DNA_mismatch_repair_MutS_C"/>
</dbReference>
<evidence type="ECO:0000256" key="2">
    <source>
        <dbReference type="ARBA" id="ARBA00022730"/>
    </source>
</evidence>
<evidence type="ECO:0000256" key="8">
    <source>
        <dbReference type="SAM" id="MobiDB-lite"/>
    </source>
</evidence>
<dbReference type="Proteomes" id="UP000306509">
    <property type="component" value="Unassembled WGS sequence"/>
</dbReference>
<organism evidence="10 11">
    <name type="scientific">Robinsoniella peoriensis</name>
    <dbReference type="NCBI Taxonomy" id="180332"/>
    <lineage>
        <taxon>Bacteria</taxon>
        <taxon>Bacillati</taxon>
        <taxon>Bacillota</taxon>
        <taxon>Clostridia</taxon>
        <taxon>Lachnospirales</taxon>
        <taxon>Lachnospiraceae</taxon>
        <taxon>Robinsoniella</taxon>
    </lineage>
</organism>
<dbReference type="SUPFAM" id="SSF52540">
    <property type="entry name" value="P-loop containing nucleoside triphosphate hydrolases"/>
    <property type="match status" value="1"/>
</dbReference>
<dbReference type="GO" id="GO:0016887">
    <property type="term" value="F:ATP hydrolysis activity"/>
    <property type="evidence" value="ECO:0007669"/>
    <property type="project" value="InterPro"/>
</dbReference>
<dbReference type="InterPro" id="IPR007696">
    <property type="entry name" value="DNA_mismatch_repair_MutS_core"/>
</dbReference>
<evidence type="ECO:0000256" key="5">
    <source>
        <dbReference type="ARBA" id="ARBA00022840"/>
    </source>
</evidence>
<keyword evidence="4" id="KW-0378">Hydrolase</keyword>
<sequence>MNKYIEMLEFDKMTEKLKEYTVTQKAREKFDEMTPIMDEAELWKRQQETTEARMLLDRDGTPPLSNTDQMDMIAEGAYKGEMLSIEELEQVSRFAVLGMRLTRYLKKSDEMGLKISEYGRGLADLEILKEEIERCIRSGQIDDYASKELREIRKKKDRILNNIRMKLDNMLKSKKECFSESFISNRNGHYTLPVKKEHKLKISGSVIDVSSSGATYFIEPSSVSKLKAELGELDIAQSNEERRILYTLSSCVGEYKAEILLNLEYIEELDYIFAKAKLSAAMQGVEPEINTGRRIRIVNGRHPLLGREYCVPLNLELGEHHRGIIITGPNTGGKTVALKTVGLFSIMAQCGLHVPCEEADLAMNTQVLCDIGDNQSILENLSTFSAHIKNVIDILELVDKESLVLMDEVGSGTDPAEGMGIAIAILEELKNSNCSFIATTHYPEVKEYAEKTEGIQNARMAFDKESLKPLYRLEIGEAGESCAFYIAKRLGMPAKMLKRAYEATYKVDSKQQDNNEKVKLRRENGLDERLFEKGLEEISENMLENMPENMPEKIEHKGSGQILKAAGTKKAPMEKEESQTQKRSEGFHIGDSVMVYPQKKIGIVYQPADVKGDVGVQIQKKRFW</sequence>
<dbReference type="AlphaFoldDB" id="A0A4U8Q768"/>
<dbReference type="PROSITE" id="PS00486">
    <property type="entry name" value="DNA_MISMATCH_REPAIR_2"/>
    <property type="match status" value="1"/>
</dbReference>
<protein>
    <submittedName>
        <fullName evidence="10">MutS2 protein</fullName>
    </submittedName>
</protein>
<dbReference type="GO" id="GO:0019843">
    <property type="term" value="F:rRNA binding"/>
    <property type="evidence" value="ECO:0007669"/>
    <property type="project" value="UniProtKB-KW"/>
</dbReference>
<evidence type="ECO:0000256" key="1">
    <source>
        <dbReference type="ARBA" id="ARBA00022722"/>
    </source>
</evidence>
<dbReference type="PIRSF" id="PIRSF005814">
    <property type="entry name" value="MutS_YshD"/>
    <property type="match status" value="1"/>
</dbReference>
<dbReference type="GO" id="GO:0030983">
    <property type="term" value="F:mismatched DNA binding"/>
    <property type="evidence" value="ECO:0007669"/>
    <property type="project" value="InterPro"/>
</dbReference>
<dbReference type="EMBL" id="QGQD01000051">
    <property type="protein sequence ID" value="TLD00657.1"/>
    <property type="molecule type" value="Genomic_DNA"/>
</dbReference>
<dbReference type="GO" id="GO:0045910">
    <property type="term" value="P:negative regulation of DNA recombination"/>
    <property type="evidence" value="ECO:0007669"/>
    <property type="project" value="InterPro"/>
</dbReference>
<feature type="domain" description="DNA mismatch repair proteins mutS family" evidence="9">
    <location>
        <begin position="402"/>
        <end position="418"/>
    </location>
</feature>
<evidence type="ECO:0000256" key="6">
    <source>
        <dbReference type="ARBA" id="ARBA00022884"/>
    </source>
</evidence>
<evidence type="ECO:0000259" key="9">
    <source>
        <dbReference type="PROSITE" id="PS00486"/>
    </source>
</evidence>
<gene>
    <name evidence="10" type="primary">mutS2_2</name>
    <name evidence="10" type="ORF">DSM106044_02489</name>
</gene>
<dbReference type="PANTHER" id="PTHR48466:SF2">
    <property type="entry name" value="OS10G0509000 PROTEIN"/>
    <property type="match status" value="1"/>
</dbReference>
<dbReference type="SUPFAM" id="SSF48334">
    <property type="entry name" value="DNA repair protein MutS, domain III"/>
    <property type="match status" value="1"/>
</dbReference>
<dbReference type="Pfam" id="PF00488">
    <property type="entry name" value="MutS_V"/>
    <property type="match status" value="1"/>
</dbReference>
<dbReference type="Gene3D" id="3.40.50.300">
    <property type="entry name" value="P-loop containing nucleotide triphosphate hydrolases"/>
    <property type="match status" value="1"/>
</dbReference>
<dbReference type="FunFam" id="3.40.50.300:FF:000830">
    <property type="entry name" value="Endonuclease MutS2"/>
    <property type="match status" value="1"/>
</dbReference>
<keyword evidence="5" id="KW-0067">ATP-binding</keyword>
<dbReference type="InterPro" id="IPR045076">
    <property type="entry name" value="MutS"/>
</dbReference>
<feature type="compositionally biased region" description="Basic and acidic residues" evidence="8">
    <location>
        <begin position="571"/>
        <end position="585"/>
    </location>
</feature>
<dbReference type="SMART" id="SM00534">
    <property type="entry name" value="MUTSac"/>
    <property type="match status" value="1"/>
</dbReference>
<feature type="region of interest" description="Disordered" evidence="8">
    <location>
        <begin position="566"/>
        <end position="585"/>
    </location>
</feature>
<evidence type="ECO:0000313" key="10">
    <source>
        <dbReference type="EMBL" id="TLD00657.1"/>
    </source>
</evidence>
<dbReference type="GO" id="GO:0140664">
    <property type="term" value="F:ATP-dependent DNA damage sensor activity"/>
    <property type="evidence" value="ECO:0007669"/>
    <property type="project" value="InterPro"/>
</dbReference>
<keyword evidence="11" id="KW-1185">Reference proteome</keyword>
<dbReference type="SMART" id="SM00533">
    <property type="entry name" value="MUTSd"/>
    <property type="match status" value="1"/>
</dbReference>
<comment type="caution">
    <text evidence="10">The sequence shown here is derived from an EMBL/GenBank/DDBJ whole genome shotgun (WGS) entry which is preliminary data.</text>
</comment>
<dbReference type="GO" id="GO:0005524">
    <property type="term" value="F:ATP binding"/>
    <property type="evidence" value="ECO:0007669"/>
    <property type="project" value="UniProtKB-KW"/>
</dbReference>
<dbReference type="PANTHER" id="PTHR48466">
    <property type="entry name" value="OS10G0509000 PROTEIN-RELATED"/>
    <property type="match status" value="1"/>
</dbReference>
<keyword evidence="6" id="KW-0694">RNA-binding</keyword>
<accession>A0A4U8Q768</accession>
<name>A0A4U8Q768_9FIRM</name>
<dbReference type="GO" id="GO:0004519">
    <property type="term" value="F:endonuclease activity"/>
    <property type="evidence" value="ECO:0007669"/>
    <property type="project" value="UniProtKB-KW"/>
</dbReference>
<keyword evidence="1" id="KW-0540">Nuclease</keyword>
<evidence type="ECO:0000313" key="11">
    <source>
        <dbReference type="Proteomes" id="UP000306509"/>
    </source>
</evidence>
<evidence type="ECO:0000256" key="4">
    <source>
        <dbReference type="ARBA" id="ARBA00022801"/>
    </source>
</evidence>
<keyword evidence="3" id="KW-0547">Nucleotide-binding</keyword>
<dbReference type="NCBIfam" id="TIGR01069">
    <property type="entry name" value="mutS2"/>
    <property type="match status" value="1"/>
</dbReference>
<reference evidence="10 11" key="1">
    <citation type="journal article" date="2019" name="Anaerobe">
        <title>Detection of Robinsoniella peoriensis in multiple bone samples of a trauma patient.</title>
        <authorList>
            <person name="Schrottner P."/>
            <person name="Hartwich K."/>
            <person name="Bunk B."/>
            <person name="Schober I."/>
            <person name="Helbig S."/>
            <person name="Rudolph W.W."/>
            <person name="Gunzer F."/>
        </authorList>
    </citation>
    <scope>NUCLEOTIDE SEQUENCE [LARGE SCALE GENOMIC DNA]</scope>
    <source>
        <strain evidence="10 11">DSM 106044</strain>
    </source>
</reference>
<dbReference type="STRING" id="180332.GCA_000797495_05031"/>
<dbReference type="GO" id="GO:0006298">
    <property type="term" value="P:mismatch repair"/>
    <property type="evidence" value="ECO:0007669"/>
    <property type="project" value="InterPro"/>
</dbReference>
<dbReference type="InterPro" id="IPR005747">
    <property type="entry name" value="MutS2"/>
</dbReference>
<proteinExistence type="predicted"/>
<evidence type="ECO:0000256" key="3">
    <source>
        <dbReference type="ARBA" id="ARBA00022741"/>
    </source>
</evidence>
<keyword evidence="2" id="KW-0699">rRNA-binding</keyword>
<dbReference type="InterPro" id="IPR036187">
    <property type="entry name" value="DNA_mismatch_repair_MutS_sf"/>
</dbReference>
<dbReference type="InterPro" id="IPR027417">
    <property type="entry name" value="P-loop_NTPase"/>
</dbReference>
<keyword evidence="7" id="KW-0238">DNA-binding</keyword>
<evidence type="ECO:0000256" key="7">
    <source>
        <dbReference type="ARBA" id="ARBA00023125"/>
    </source>
</evidence>